<evidence type="ECO:0000313" key="2">
    <source>
        <dbReference type="Proteomes" id="UP000651852"/>
    </source>
</evidence>
<dbReference type="Proteomes" id="UP000651852">
    <property type="component" value="Unassembled WGS sequence"/>
</dbReference>
<protein>
    <submittedName>
        <fullName evidence="1">Uncharacterized protein</fullName>
    </submittedName>
</protein>
<reference evidence="1 2" key="1">
    <citation type="submission" date="2020-08" db="EMBL/GenBank/DDBJ databases">
        <title>Putative novel bacterial strains isolated from necrotic wheat leaf tissues caused by Xanthomonas translucens.</title>
        <authorList>
            <person name="Tambong J.T."/>
        </authorList>
    </citation>
    <scope>NUCLEOTIDE SEQUENCE [LARGE SCALE GENOMIC DNA]</scope>
    <source>
        <strain evidence="1 2">DOAB 1069</strain>
    </source>
</reference>
<comment type="caution">
    <text evidence="1">The sequence shown here is derived from an EMBL/GenBank/DDBJ whole genome shotgun (WGS) entry which is preliminary data.</text>
</comment>
<accession>A0ABR7AV84</accession>
<keyword evidence="2" id="KW-1185">Reference proteome</keyword>
<proteinExistence type="predicted"/>
<gene>
    <name evidence="1" type="ORF">H8S59_03470</name>
</gene>
<dbReference type="RefSeq" id="WP_187520527.1">
    <property type="nucleotide sequence ID" value="NZ_JACONW010000008.1"/>
</dbReference>
<sequence length="82" mass="8859">MNPPNVKIMLKTIPTSKAPCLIAVFDYKHFHTASSSGTSRKFSSDAVGAGDETCSVGGCFYEGQIGISFPHHPKSRCTERKP</sequence>
<evidence type="ECO:0000313" key="1">
    <source>
        <dbReference type="EMBL" id="MBC3948826.1"/>
    </source>
</evidence>
<name>A0ABR7AV84_9PSED</name>
<dbReference type="EMBL" id="JACONW010000008">
    <property type="protein sequence ID" value="MBC3948826.1"/>
    <property type="molecule type" value="Genomic_DNA"/>
</dbReference>
<organism evidence="1 2">
    <name type="scientific">Pseudomonas folii</name>
    <dbReference type="NCBI Taxonomy" id="2762593"/>
    <lineage>
        <taxon>Bacteria</taxon>
        <taxon>Pseudomonadati</taxon>
        <taxon>Pseudomonadota</taxon>
        <taxon>Gammaproteobacteria</taxon>
        <taxon>Pseudomonadales</taxon>
        <taxon>Pseudomonadaceae</taxon>
        <taxon>Pseudomonas</taxon>
    </lineage>
</organism>